<dbReference type="PANTHER" id="PTHR14191:SF4">
    <property type="entry name" value="NA(+)_H(+) EXCHANGE REGULATORY COFACTOR NHE-RF2"/>
    <property type="match status" value="1"/>
</dbReference>
<dbReference type="CDD" id="cd06768">
    <property type="entry name" value="PDZ_NHERF-like"/>
    <property type="match status" value="2"/>
</dbReference>
<evidence type="ECO:0000313" key="8">
    <source>
        <dbReference type="Proteomes" id="UP000694545"/>
    </source>
</evidence>
<dbReference type="SUPFAM" id="SSF50156">
    <property type="entry name" value="PDZ domain-like"/>
    <property type="match status" value="2"/>
</dbReference>
<dbReference type="GO" id="GO:0043495">
    <property type="term" value="F:protein-membrane adaptor activity"/>
    <property type="evidence" value="ECO:0007669"/>
    <property type="project" value="TreeGrafter"/>
</dbReference>
<evidence type="ECO:0000256" key="3">
    <source>
        <dbReference type="ARBA" id="ARBA00023136"/>
    </source>
</evidence>
<dbReference type="FunFam" id="2.30.42.10:FF:000068">
    <property type="entry name" value="Na(+)/H(+) exchange regulatory cofactor NHE-RF"/>
    <property type="match status" value="2"/>
</dbReference>
<dbReference type="Ensembl" id="ENSVKKT00000025303.1">
    <property type="protein sequence ID" value="ENSVKKP00000024703.1"/>
    <property type="gene ID" value="ENSVKKG00000016266.1"/>
</dbReference>
<keyword evidence="3 4" id="KW-0472">Membrane</keyword>
<dbReference type="GO" id="GO:0072659">
    <property type="term" value="P:protein localization to plasma membrane"/>
    <property type="evidence" value="ECO:0007669"/>
    <property type="project" value="TreeGrafter"/>
</dbReference>
<feature type="domain" description="PDZ" evidence="6">
    <location>
        <begin position="23"/>
        <end position="103"/>
    </location>
</feature>
<feature type="region of interest" description="Disordered" evidence="5">
    <location>
        <begin position="1"/>
        <end position="22"/>
    </location>
</feature>
<reference evidence="7" key="1">
    <citation type="submission" date="2025-08" db="UniProtKB">
        <authorList>
            <consortium name="Ensembl"/>
        </authorList>
    </citation>
    <scope>IDENTIFICATION</scope>
</reference>
<comment type="subcellular location">
    <subcellularLocation>
        <location evidence="1 4">Endomembrane system</location>
        <topology evidence="1 4">Peripheral membrane protein</topology>
    </subcellularLocation>
</comment>
<keyword evidence="2" id="KW-0677">Repeat</keyword>
<dbReference type="GO" id="GO:0012505">
    <property type="term" value="C:endomembrane system"/>
    <property type="evidence" value="ECO:0007669"/>
    <property type="project" value="UniProtKB-SubCell"/>
</dbReference>
<evidence type="ECO:0000256" key="1">
    <source>
        <dbReference type="ARBA" id="ARBA00004184"/>
    </source>
</evidence>
<dbReference type="Pfam" id="PF00595">
    <property type="entry name" value="PDZ"/>
    <property type="match status" value="2"/>
</dbReference>
<dbReference type="InterPro" id="IPR051067">
    <property type="entry name" value="NHER"/>
</dbReference>
<dbReference type="AlphaFoldDB" id="A0A8D2LQ08"/>
<proteinExistence type="predicted"/>
<feature type="compositionally biased region" description="Polar residues" evidence="5">
    <location>
        <begin position="287"/>
        <end position="310"/>
    </location>
</feature>
<protein>
    <recommendedName>
        <fullName evidence="4">Na(+)/H(+) exchange regulatory cofactor NHE-RF</fullName>
    </recommendedName>
</protein>
<feature type="compositionally biased region" description="Basic and acidic residues" evidence="5">
    <location>
        <begin position="359"/>
        <end position="369"/>
    </location>
</feature>
<name>A0A8D2LQ08_VARKO</name>
<dbReference type="Gene3D" id="2.30.42.10">
    <property type="match status" value="2"/>
</dbReference>
<organism evidence="7 8">
    <name type="scientific">Varanus komodoensis</name>
    <name type="common">Komodo dragon</name>
    <dbReference type="NCBI Taxonomy" id="61221"/>
    <lineage>
        <taxon>Eukaryota</taxon>
        <taxon>Metazoa</taxon>
        <taxon>Chordata</taxon>
        <taxon>Craniata</taxon>
        <taxon>Vertebrata</taxon>
        <taxon>Euteleostomi</taxon>
        <taxon>Lepidosauria</taxon>
        <taxon>Squamata</taxon>
        <taxon>Bifurcata</taxon>
        <taxon>Unidentata</taxon>
        <taxon>Episquamata</taxon>
        <taxon>Toxicofera</taxon>
        <taxon>Anguimorpha</taxon>
        <taxon>Paleoanguimorpha</taxon>
        <taxon>Varanoidea</taxon>
        <taxon>Varanidae</taxon>
        <taxon>Varanus</taxon>
    </lineage>
</organism>
<dbReference type="InterPro" id="IPR036034">
    <property type="entry name" value="PDZ_sf"/>
</dbReference>
<evidence type="ECO:0000259" key="6">
    <source>
        <dbReference type="PROSITE" id="PS50106"/>
    </source>
</evidence>
<dbReference type="Pfam" id="PF09007">
    <property type="entry name" value="EBP50_C"/>
    <property type="match status" value="1"/>
</dbReference>
<dbReference type="InterPro" id="IPR017300">
    <property type="entry name" value="NHERF-1/NHERF-2"/>
</dbReference>
<evidence type="ECO:0000256" key="2">
    <source>
        <dbReference type="ARBA" id="ARBA00022737"/>
    </source>
</evidence>
<sequence>MAKEQEAAAAAAPGAPRRRQPRLCHMLKGPDGYGFHLHGEKGKSGQFIRKVEPDSPAEEAGLRAGDRVVEVNGVNVEKETHHQVVQRIKVVEAETSLLVVDKETDDYLRSLQLTCTKEMVSAGIVADLEALPAKSPSSDNGDIWKPQMELSGRNLKRHKHSLSLESAKKDVNGQAKEPLCPRLCHLQKGPTGYGFNLHSEKSRPGQFIRSVDPDSPASKAGLRPQDRLIEVNGINVEGMKHSEVVSHIKSKEDEAKLLVVDPETDEYFRKLSVTPAEEHIRGGLPQPVTNGSAQRRLNGGSTSSSHSDCQSPEKGSEVGEAAKKDPFEESGLNLSPTAAEAKEKVRAKRVNKRAPQMDWNKKREIFSNF</sequence>
<dbReference type="GO" id="GO:0016324">
    <property type="term" value="C:apical plasma membrane"/>
    <property type="evidence" value="ECO:0007669"/>
    <property type="project" value="TreeGrafter"/>
</dbReference>
<dbReference type="Proteomes" id="UP000694545">
    <property type="component" value="Unplaced"/>
</dbReference>
<keyword evidence="8" id="KW-1185">Reference proteome</keyword>
<accession>A0A8D2LQ08</accession>
<feature type="region of interest" description="Disordered" evidence="5">
    <location>
        <begin position="278"/>
        <end position="369"/>
    </location>
</feature>
<dbReference type="PIRSF" id="PIRSF037866">
    <property type="entry name" value="EBP50"/>
    <property type="match status" value="1"/>
</dbReference>
<comment type="function">
    <text evidence="4">Scaffold protein that connects plasma membrane proteins with members of the ezrin/moesin/radixin family and thereby helps to link them to the actin cytoskeleton and to regulate their surface expression.</text>
</comment>
<dbReference type="GO" id="GO:0005102">
    <property type="term" value="F:signaling receptor binding"/>
    <property type="evidence" value="ECO:0007669"/>
    <property type="project" value="TreeGrafter"/>
</dbReference>
<dbReference type="InterPro" id="IPR015098">
    <property type="entry name" value="EBP50_C"/>
</dbReference>
<feature type="compositionally biased region" description="Basic and acidic residues" evidence="5">
    <location>
        <begin position="314"/>
        <end position="327"/>
    </location>
</feature>
<dbReference type="PROSITE" id="PS50106">
    <property type="entry name" value="PDZ"/>
    <property type="match status" value="2"/>
</dbReference>
<evidence type="ECO:0000256" key="5">
    <source>
        <dbReference type="SAM" id="MobiDB-lite"/>
    </source>
</evidence>
<dbReference type="PANTHER" id="PTHR14191">
    <property type="entry name" value="PDZ DOMAIN CONTAINING PROTEIN"/>
    <property type="match status" value="1"/>
</dbReference>
<evidence type="ECO:0000256" key="4">
    <source>
        <dbReference type="PIRNR" id="PIRNR037866"/>
    </source>
</evidence>
<dbReference type="OMA" id="MDPFAEM"/>
<reference evidence="7" key="2">
    <citation type="submission" date="2025-09" db="UniProtKB">
        <authorList>
            <consortium name="Ensembl"/>
        </authorList>
    </citation>
    <scope>IDENTIFICATION</scope>
</reference>
<dbReference type="SMART" id="SM00228">
    <property type="entry name" value="PDZ"/>
    <property type="match status" value="2"/>
</dbReference>
<evidence type="ECO:0000313" key="7">
    <source>
        <dbReference type="Ensembl" id="ENSVKKP00000024703.1"/>
    </source>
</evidence>
<feature type="domain" description="PDZ" evidence="6">
    <location>
        <begin position="183"/>
        <end position="263"/>
    </location>
</feature>
<dbReference type="InterPro" id="IPR001478">
    <property type="entry name" value="PDZ"/>
</dbReference>